<organism evidence="3 4">
    <name type="scientific">[Myrmecia] bisecta</name>
    <dbReference type="NCBI Taxonomy" id="41462"/>
    <lineage>
        <taxon>Eukaryota</taxon>
        <taxon>Viridiplantae</taxon>
        <taxon>Chlorophyta</taxon>
        <taxon>core chlorophytes</taxon>
        <taxon>Trebouxiophyceae</taxon>
        <taxon>Trebouxiales</taxon>
        <taxon>Trebouxiaceae</taxon>
        <taxon>Myrmecia</taxon>
    </lineage>
</organism>
<sequence length="732" mass="79407">MAAAPVVGVALGAAAAYIYTRRVSSLAADTDGLAPSTAHFRDAYQPPSTWLEALYFFTEALRYIHGETLGRWPVTDLFLGLAYLARRQGQEHPLADLAKQGRPCGDASNHSLHNHEGLLAELHTLERFMNYCLALRERRPPQQRLIFQQLGIGEEDILLTEARAGVLKPSYVIVRDKQLRSIVLAIRGTKELKDLMTSLTGASKPHHTVHQNADGSCVVLGYSHFGMLAAARWIMQQTVKQLREALAHNPGYSLRIIGHSLGGGTAAMLCMMLRDSSPDFASTTCVAIACPACMTLELAKSCSGYVTTIINNADIIPTISPGSADALRREVEASAWFDALRADMRSSAVVRAVEATTSWTSSRVSSASQNIRACYQRRPARKRRNSDGMPADMHDRLLDTVQRMESSSYPPPVQFGEQACSPGRVEVASEWVQGAEQQGGQAGWGQRVQQTTKAVGSSVGQTSKLVVRRANHLLVRSWWQSCQLDARHRPSDEAEVQDTPQHHPGSQLDTQSPPQAMEMDSECEGEAPVAGELPTPQELGAEMHAVQAAVAEAEQEEASQQQRQGPDMPSQGQSPPSQSHATPPDEGWKRMMYPAGKIFQLVPAHLVPGATTATAGARPSSQPDNADEAAPASCFDLPAEEAMAGEGLLAGETNAAAAPSDEPVQEQFMLLEGVPQEAYGRIKLCNTMIKDHFIPVYKANMASALQLFNYHQSEQEVAVPSTSCAPIELNQI</sequence>
<evidence type="ECO:0000313" key="4">
    <source>
        <dbReference type="Proteomes" id="UP001489004"/>
    </source>
</evidence>
<dbReference type="CDD" id="cd00519">
    <property type="entry name" value="Lipase_3"/>
    <property type="match status" value="1"/>
</dbReference>
<evidence type="ECO:0000256" key="1">
    <source>
        <dbReference type="SAM" id="MobiDB-lite"/>
    </source>
</evidence>
<dbReference type="InterPro" id="IPR029058">
    <property type="entry name" value="AB_hydrolase_fold"/>
</dbReference>
<dbReference type="Proteomes" id="UP001489004">
    <property type="component" value="Unassembled WGS sequence"/>
</dbReference>
<feature type="region of interest" description="Disordered" evidence="1">
    <location>
        <begin position="548"/>
        <end position="590"/>
    </location>
</feature>
<dbReference type="SUPFAM" id="SSF53474">
    <property type="entry name" value="alpha/beta-Hydrolases"/>
    <property type="match status" value="1"/>
</dbReference>
<keyword evidence="4" id="KW-1185">Reference proteome</keyword>
<accession>A0AAW1P8H2</accession>
<evidence type="ECO:0000313" key="3">
    <source>
        <dbReference type="EMBL" id="KAK9804709.1"/>
    </source>
</evidence>
<feature type="compositionally biased region" description="Low complexity" evidence="1">
    <location>
        <begin position="548"/>
        <end position="579"/>
    </location>
</feature>
<dbReference type="Gene3D" id="3.40.50.1820">
    <property type="entry name" value="alpha/beta hydrolase"/>
    <property type="match status" value="1"/>
</dbReference>
<dbReference type="PANTHER" id="PTHR46023:SF6">
    <property type="entry name" value="LIPASE CLASS 3 FAMILY PROTEIN"/>
    <property type="match status" value="1"/>
</dbReference>
<dbReference type="GO" id="GO:0006629">
    <property type="term" value="P:lipid metabolic process"/>
    <property type="evidence" value="ECO:0007669"/>
    <property type="project" value="InterPro"/>
</dbReference>
<dbReference type="EMBL" id="JALJOR010000017">
    <property type="protein sequence ID" value="KAK9804709.1"/>
    <property type="molecule type" value="Genomic_DNA"/>
</dbReference>
<dbReference type="PANTHER" id="PTHR46023">
    <property type="entry name" value="LIPASE CLASS 3 PROTEIN-LIKE"/>
    <property type="match status" value="1"/>
</dbReference>
<evidence type="ECO:0000259" key="2">
    <source>
        <dbReference type="Pfam" id="PF01764"/>
    </source>
</evidence>
<feature type="domain" description="Fungal lipase-type" evidence="2">
    <location>
        <begin position="183"/>
        <end position="321"/>
    </location>
</feature>
<dbReference type="Pfam" id="PF01764">
    <property type="entry name" value="Lipase_3"/>
    <property type="match status" value="1"/>
</dbReference>
<name>A0AAW1P8H2_9CHLO</name>
<dbReference type="InterPro" id="IPR002921">
    <property type="entry name" value="Fungal_lipase-type"/>
</dbReference>
<gene>
    <name evidence="3" type="ORF">WJX72_001137</name>
</gene>
<comment type="caution">
    <text evidence="3">The sequence shown here is derived from an EMBL/GenBank/DDBJ whole genome shotgun (WGS) entry which is preliminary data.</text>
</comment>
<dbReference type="AlphaFoldDB" id="A0AAW1P8H2"/>
<reference evidence="3 4" key="1">
    <citation type="journal article" date="2024" name="Nat. Commun.">
        <title>Phylogenomics reveals the evolutionary origins of lichenization in chlorophyte algae.</title>
        <authorList>
            <person name="Puginier C."/>
            <person name="Libourel C."/>
            <person name="Otte J."/>
            <person name="Skaloud P."/>
            <person name="Haon M."/>
            <person name="Grisel S."/>
            <person name="Petersen M."/>
            <person name="Berrin J.G."/>
            <person name="Delaux P.M."/>
            <person name="Dal Grande F."/>
            <person name="Keller J."/>
        </authorList>
    </citation>
    <scope>NUCLEOTIDE SEQUENCE [LARGE SCALE GENOMIC DNA]</scope>
    <source>
        <strain evidence="3 4">SAG 2043</strain>
    </source>
</reference>
<proteinExistence type="predicted"/>
<protein>
    <recommendedName>
        <fullName evidence="2">Fungal lipase-type domain-containing protein</fullName>
    </recommendedName>
</protein>
<feature type="region of interest" description="Disordered" evidence="1">
    <location>
        <begin position="489"/>
        <end position="534"/>
    </location>
</feature>